<proteinExistence type="inferred from homology"/>
<dbReference type="Gene3D" id="1.10.3720.10">
    <property type="entry name" value="MetI-like"/>
    <property type="match status" value="1"/>
</dbReference>
<evidence type="ECO:0000256" key="6">
    <source>
        <dbReference type="ARBA" id="ARBA00023136"/>
    </source>
</evidence>
<gene>
    <name evidence="9" type="ORF">EA473_14420</name>
</gene>
<dbReference type="Proteomes" id="UP000282323">
    <property type="component" value="Unassembled WGS sequence"/>
</dbReference>
<reference evidence="9 10" key="1">
    <citation type="submission" date="2018-10" db="EMBL/GenBank/DDBJ databases">
        <title>Natrarchaeobius chitinivorans gen. nov., sp. nov., and Natrarchaeobius haloalkaliphilus sp. nov., alkaliphilic, chitin-utilizing haloarchaea from hypersaline alkaline lakes.</title>
        <authorList>
            <person name="Sorokin D.Y."/>
            <person name="Elcheninov A.G."/>
            <person name="Kostrikina N.A."/>
            <person name="Bale N.J."/>
            <person name="Sinninghe Damste J.S."/>
            <person name="Khijniak T.V."/>
            <person name="Kublanov I.V."/>
            <person name="Toshchakov S.V."/>
        </authorList>
    </citation>
    <scope>NUCLEOTIDE SEQUENCE [LARGE SCALE GENOMIC DNA]</scope>
    <source>
        <strain evidence="9 10">AArcht4T</strain>
    </source>
</reference>
<feature type="domain" description="ABC transmembrane type-1" evidence="8">
    <location>
        <begin position="84"/>
        <end position="297"/>
    </location>
</feature>
<dbReference type="GO" id="GO:0055085">
    <property type="term" value="P:transmembrane transport"/>
    <property type="evidence" value="ECO:0007669"/>
    <property type="project" value="InterPro"/>
</dbReference>
<evidence type="ECO:0000256" key="4">
    <source>
        <dbReference type="ARBA" id="ARBA00022692"/>
    </source>
</evidence>
<evidence type="ECO:0000256" key="2">
    <source>
        <dbReference type="ARBA" id="ARBA00022448"/>
    </source>
</evidence>
<keyword evidence="6" id="KW-0472">Membrane</keyword>
<protein>
    <submittedName>
        <fullName evidence="9">Sugar ABC transporter permease</fullName>
    </submittedName>
</protein>
<evidence type="ECO:0000256" key="5">
    <source>
        <dbReference type="ARBA" id="ARBA00022989"/>
    </source>
</evidence>
<dbReference type="GO" id="GO:0005886">
    <property type="term" value="C:plasma membrane"/>
    <property type="evidence" value="ECO:0007669"/>
    <property type="project" value="UniProtKB-SubCell"/>
</dbReference>
<evidence type="ECO:0000313" key="9">
    <source>
        <dbReference type="EMBL" id="RQG93528.1"/>
    </source>
</evidence>
<keyword evidence="5" id="KW-1133">Transmembrane helix</keyword>
<accession>A0A3N6LTQ6</accession>
<dbReference type="EMBL" id="REGA01000013">
    <property type="protein sequence ID" value="RQG93528.1"/>
    <property type="molecule type" value="Genomic_DNA"/>
</dbReference>
<dbReference type="InterPro" id="IPR050809">
    <property type="entry name" value="UgpAE/MalFG_permease"/>
</dbReference>
<dbReference type="RefSeq" id="WP_124196306.1">
    <property type="nucleotide sequence ID" value="NZ_REGA01000013.1"/>
</dbReference>
<dbReference type="OrthoDB" id="45815at2157"/>
<dbReference type="InterPro" id="IPR035906">
    <property type="entry name" value="MetI-like_sf"/>
</dbReference>
<evidence type="ECO:0000259" key="8">
    <source>
        <dbReference type="PROSITE" id="PS50928"/>
    </source>
</evidence>
<evidence type="ECO:0000256" key="7">
    <source>
        <dbReference type="RuleBase" id="RU363032"/>
    </source>
</evidence>
<keyword evidence="4" id="KW-0812">Transmembrane</keyword>
<dbReference type="PANTHER" id="PTHR43227">
    <property type="entry name" value="BLL4140 PROTEIN"/>
    <property type="match status" value="1"/>
</dbReference>
<dbReference type="AlphaFoldDB" id="A0A3N6LTQ6"/>
<dbReference type="Pfam" id="PF00528">
    <property type="entry name" value="BPD_transp_1"/>
    <property type="match status" value="1"/>
</dbReference>
<evidence type="ECO:0000256" key="1">
    <source>
        <dbReference type="ARBA" id="ARBA00004651"/>
    </source>
</evidence>
<comment type="caution">
    <text evidence="9">The sequence shown here is derived from an EMBL/GenBank/DDBJ whole genome shotgun (WGS) entry which is preliminary data.</text>
</comment>
<evidence type="ECO:0000313" key="10">
    <source>
        <dbReference type="Proteomes" id="UP000282323"/>
    </source>
</evidence>
<dbReference type="PANTHER" id="PTHR43227:SF7">
    <property type="entry name" value="ARABINOOLIGOSACCHARIDES TRANSPORT SYSTEM PERMEASE PROTEIN ARAP"/>
    <property type="match status" value="1"/>
</dbReference>
<sequence>MSTIQKRISVNFDNLNQWIDSRDNLLGYLLLLPAVLVFLFLSVLPILYGIWISFHSGAGSNLDFVGLSNYQNLLFADSNFWHSVWLGAVYAVYSVVLQTVAGVAIALLLNETFRFQNFVRTLVLVTYLIPTVAVAIIFRFLLDHQIGVLNYYLITYTPVDDTINFFSQELAIHSVTWISGWKFTIFVVLIILARLQSIDSELYELARINGANAFRRFIDVTYPHIRSALFLVILLRGIFMFNKFDMIYILTRGGPFDSTRTMVIYAYYQAFGRADYGTGAAVTTIMFLLLAVVAIIYFYYFAPEEEVES</sequence>
<dbReference type="SUPFAM" id="SSF161098">
    <property type="entry name" value="MetI-like"/>
    <property type="match status" value="1"/>
</dbReference>
<dbReference type="PROSITE" id="PS50928">
    <property type="entry name" value="ABC_TM1"/>
    <property type="match status" value="1"/>
</dbReference>
<name>A0A3N6LTQ6_NATCH</name>
<evidence type="ECO:0000256" key="3">
    <source>
        <dbReference type="ARBA" id="ARBA00022475"/>
    </source>
</evidence>
<keyword evidence="10" id="KW-1185">Reference proteome</keyword>
<keyword evidence="2 7" id="KW-0813">Transport</keyword>
<dbReference type="CDD" id="cd06261">
    <property type="entry name" value="TM_PBP2"/>
    <property type="match status" value="1"/>
</dbReference>
<comment type="similarity">
    <text evidence="7">Belongs to the binding-protein-dependent transport system permease family.</text>
</comment>
<comment type="subcellular location">
    <subcellularLocation>
        <location evidence="1 7">Cell membrane</location>
        <topology evidence="1 7">Multi-pass membrane protein</topology>
    </subcellularLocation>
</comment>
<organism evidence="9 10">
    <name type="scientific">Natrarchaeobius chitinivorans</name>
    <dbReference type="NCBI Taxonomy" id="1679083"/>
    <lineage>
        <taxon>Archaea</taxon>
        <taxon>Methanobacteriati</taxon>
        <taxon>Methanobacteriota</taxon>
        <taxon>Stenosarchaea group</taxon>
        <taxon>Halobacteria</taxon>
        <taxon>Halobacteriales</taxon>
        <taxon>Natrialbaceae</taxon>
        <taxon>Natrarchaeobius</taxon>
    </lineage>
</organism>
<keyword evidence="3" id="KW-1003">Cell membrane</keyword>
<dbReference type="InterPro" id="IPR000515">
    <property type="entry name" value="MetI-like"/>
</dbReference>